<evidence type="ECO:0000256" key="1">
    <source>
        <dbReference type="PROSITE-ProRule" id="PRU00191"/>
    </source>
</evidence>
<dbReference type="Pfam" id="PF00017">
    <property type="entry name" value="SH2"/>
    <property type="match status" value="1"/>
</dbReference>
<dbReference type="InterPro" id="IPR000980">
    <property type="entry name" value="SH2"/>
</dbReference>
<accession>A0AAV1NDV5</accession>
<dbReference type="PROSITE" id="PS50001">
    <property type="entry name" value="SH2"/>
    <property type="match status" value="1"/>
</dbReference>
<feature type="region of interest" description="Disordered" evidence="2">
    <location>
        <begin position="371"/>
        <end position="400"/>
    </location>
</feature>
<dbReference type="PANTHER" id="PTHR15832">
    <property type="entry name" value="SHC (SRC HOMOLOGY DOMAIN C-TERMINAL) ADAPTOR HOMOLOG"/>
    <property type="match status" value="1"/>
</dbReference>
<keyword evidence="5" id="KW-1185">Reference proteome</keyword>
<evidence type="ECO:0000313" key="5">
    <source>
        <dbReference type="Proteomes" id="UP001314229"/>
    </source>
</evidence>
<feature type="domain" description="SH2" evidence="3">
    <location>
        <begin position="48"/>
        <end position="142"/>
    </location>
</feature>
<proteinExistence type="predicted"/>
<feature type="compositionally biased region" description="Acidic residues" evidence="2">
    <location>
        <begin position="556"/>
        <end position="567"/>
    </location>
</feature>
<feature type="compositionally biased region" description="Low complexity" evidence="2">
    <location>
        <begin position="488"/>
        <end position="505"/>
    </location>
</feature>
<name>A0AAV1NDV5_SCOSC</name>
<dbReference type="Proteomes" id="UP001314229">
    <property type="component" value="Unassembled WGS sequence"/>
</dbReference>
<evidence type="ECO:0000256" key="2">
    <source>
        <dbReference type="SAM" id="MobiDB-lite"/>
    </source>
</evidence>
<feature type="compositionally biased region" description="Polar residues" evidence="2">
    <location>
        <begin position="374"/>
        <end position="395"/>
    </location>
</feature>
<evidence type="ECO:0000313" key="4">
    <source>
        <dbReference type="EMBL" id="CAK6957223.1"/>
    </source>
</evidence>
<feature type="compositionally biased region" description="Polar residues" evidence="2">
    <location>
        <begin position="341"/>
        <end position="358"/>
    </location>
</feature>
<feature type="region of interest" description="Disordered" evidence="2">
    <location>
        <begin position="167"/>
        <end position="234"/>
    </location>
</feature>
<dbReference type="InterPro" id="IPR036860">
    <property type="entry name" value="SH2_dom_sf"/>
</dbReference>
<gene>
    <name evidence="4" type="ORF">FSCOSCO3_A022940</name>
</gene>
<protein>
    <submittedName>
        <fullName evidence="4">Ras and Rab interactor 3-like</fullName>
    </submittedName>
</protein>
<feature type="compositionally biased region" description="Polar residues" evidence="2">
    <location>
        <begin position="590"/>
        <end position="601"/>
    </location>
</feature>
<feature type="compositionally biased region" description="Low complexity" evidence="2">
    <location>
        <begin position="514"/>
        <end position="526"/>
    </location>
</feature>
<dbReference type="SMART" id="SM00252">
    <property type="entry name" value="SH2"/>
    <property type="match status" value="1"/>
</dbReference>
<feature type="compositionally biased region" description="Polar residues" evidence="2">
    <location>
        <begin position="200"/>
        <end position="215"/>
    </location>
</feature>
<organism evidence="4 5">
    <name type="scientific">Scomber scombrus</name>
    <name type="common">Atlantic mackerel</name>
    <name type="synonym">Scomber vernalis</name>
    <dbReference type="NCBI Taxonomy" id="13677"/>
    <lineage>
        <taxon>Eukaryota</taxon>
        <taxon>Metazoa</taxon>
        <taxon>Chordata</taxon>
        <taxon>Craniata</taxon>
        <taxon>Vertebrata</taxon>
        <taxon>Euteleostomi</taxon>
        <taxon>Actinopterygii</taxon>
        <taxon>Neopterygii</taxon>
        <taxon>Teleostei</taxon>
        <taxon>Neoteleostei</taxon>
        <taxon>Acanthomorphata</taxon>
        <taxon>Pelagiaria</taxon>
        <taxon>Scombriformes</taxon>
        <taxon>Scombridae</taxon>
        <taxon>Scomber</taxon>
    </lineage>
</organism>
<feature type="compositionally biased region" description="Polar residues" evidence="2">
    <location>
        <begin position="469"/>
        <end position="481"/>
    </location>
</feature>
<feature type="compositionally biased region" description="Pro residues" evidence="2">
    <location>
        <begin position="302"/>
        <end position="312"/>
    </location>
</feature>
<keyword evidence="1" id="KW-0727">SH2 domain</keyword>
<feature type="region of interest" description="Disordered" evidence="2">
    <location>
        <begin position="1"/>
        <end position="27"/>
    </location>
</feature>
<dbReference type="Gene3D" id="3.30.505.10">
    <property type="entry name" value="SH2 domain"/>
    <property type="match status" value="1"/>
</dbReference>
<feature type="compositionally biased region" description="Basic and acidic residues" evidence="2">
    <location>
        <begin position="172"/>
        <end position="189"/>
    </location>
</feature>
<feature type="compositionally biased region" description="Basic and acidic residues" evidence="2">
    <location>
        <begin position="543"/>
        <end position="555"/>
    </location>
</feature>
<dbReference type="PANTHER" id="PTHR15832:SF2">
    <property type="entry name" value="SH2 DOMAIN-CONTAINING PROTEIN"/>
    <property type="match status" value="1"/>
</dbReference>
<feature type="compositionally biased region" description="Basic and acidic residues" evidence="2">
    <location>
        <begin position="614"/>
        <end position="623"/>
    </location>
</feature>
<feature type="region of interest" description="Disordered" evidence="2">
    <location>
        <begin position="292"/>
        <end position="358"/>
    </location>
</feature>
<feature type="region of interest" description="Disordered" evidence="2">
    <location>
        <begin position="458"/>
        <end position="623"/>
    </location>
</feature>
<evidence type="ECO:0000259" key="3">
    <source>
        <dbReference type="PROSITE" id="PS50001"/>
    </source>
</evidence>
<comment type="caution">
    <text evidence="4">The sequence shown here is derived from an EMBL/GenBank/DDBJ whole genome shotgun (WGS) entry which is preliminary data.</text>
</comment>
<dbReference type="SUPFAM" id="SSF55550">
    <property type="entry name" value="SH2 domain"/>
    <property type="match status" value="1"/>
</dbReference>
<sequence length="623" mass="68146">MAQQEEPLYDFPEPSQSSERKFSGHQRGQGSLRSVSVLDRLLLTVPVWLQLSINAATALHILRREPSGTFLVRKSRTSQRNVLCMRLADDSVPSFVQQFGIREEPSTLSLETSAISFPDLPRLISFYCVSRDVLPFPLELPEAIAKATSHKELESISHMGIEFWSSHLNIRGPRETPKPRKDKGDKKPDTVTSAPPPANPQKSSVAQPDSAPQSDSDNRLKAAPESDNTNKQSAANQTLFHEFCPITTRSPRELDYGSGMGALCFINPLFLQSQTALSRRRMFKRSLKVRVSTETSTLLSPPLAPPPPPPLMPKTKGKCKAKKCVQGTAQPSKGPGLLQGENPSQVHQNDPTSQDTQLHPLTQNQDTRIEAQVQHPSPTSHFQPVVQEQGQTQKEAAQGQVRVEGEEATALLVMENLPEDSNYMQPSPMINLAHSPSFSSYLSPSVSPMAPPLFPKLSPSFSPHDSPGGSPSISPYQSPSLSPKVPFSLSPYDSPSASPSLSPYQSPSPSPKVPFSLSPFTSPSFSQLAEATYHTPATPSRPDQQRSEGQAKEGAGEDENKDEEDETEALHKEREAEETDLVLQIDAASLNDNESCSSFSSLEEAAETPLHSPHQHDKDTIIT</sequence>
<dbReference type="EMBL" id="CAWUFR010000028">
    <property type="protein sequence ID" value="CAK6957223.1"/>
    <property type="molecule type" value="Genomic_DNA"/>
</dbReference>
<reference evidence="4 5" key="1">
    <citation type="submission" date="2024-01" db="EMBL/GenBank/DDBJ databases">
        <authorList>
            <person name="Alioto T."/>
            <person name="Alioto T."/>
            <person name="Gomez Garrido J."/>
        </authorList>
    </citation>
    <scope>NUCLEOTIDE SEQUENCE [LARGE SCALE GENOMIC DNA]</scope>
</reference>
<dbReference type="AlphaFoldDB" id="A0AAV1NDV5"/>